<gene>
    <name evidence="2" type="ORF">PCOR1329_LOCUS19502</name>
</gene>
<comment type="caution">
    <text evidence="2">The sequence shown here is derived from an EMBL/GenBank/DDBJ whole genome shotgun (WGS) entry which is preliminary data.</text>
</comment>
<reference evidence="2" key="1">
    <citation type="submission" date="2023-10" db="EMBL/GenBank/DDBJ databases">
        <authorList>
            <person name="Chen Y."/>
            <person name="Shah S."/>
            <person name="Dougan E. K."/>
            <person name="Thang M."/>
            <person name="Chan C."/>
        </authorList>
    </citation>
    <scope>NUCLEOTIDE SEQUENCE [LARGE SCALE GENOMIC DNA]</scope>
</reference>
<feature type="compositionally biased region" description="Low complexity" evidence="1">
    <location>
        <begin position="213"/>
        <end position="230"/>
    </location>
</feature>
<dbReference type="InterPro" id="IPR014710">
    <property type="entry name" value="RmlC-like_jellyroll"/>
</dbReference>
<feature type="region of interest" description="Disordered" evidence="1">
    <location>
        <begin position="178"/>
        <end position="231"/>
    </location>
</feature>
<evidence type="ECO:0000256" key="1">
    <source>
        <dbReference type="SAM" id="MobiDB-lite"/>
    </source>
</evidence>
<evidence type="ECO:0000313" key="2">
    <source>
        <dbReference type="EMBL" id="CAK0816576.1"/>
    </source>
</evidence>
<dbReference type="EMBL" id="CAUYUJ010006225">
    <property type="protein sequence ID" value="CAK0816576.1"/>
    <property type="molecule type" value="Genomic_DNA"/>
</dbReference>
<dbReference type="Gene3D" id="2.60.120.10">
    <property type="entry name" value="Jelly Rolls"/>
    <property type="match status" value="1"/>
</dbReference>
<dbReference type="SUPFAM" id="SSF51206">
    <property type="entry name" value="cAMP-binding domain-like"/>
    <property type="match status" value="1"/>
</dbReference>
<keyword evidence="3" id="KW-1185">Reference proteome</keyword>
<evidence type="ECO:0000313" key="3">
    <source>
        <dbReference type="Proteomes" id="UP001189429"/>
    </source>
</evidence>
<dbReference type="InterPro" id="IPR018490">
    <property type="entry name" value="cNMP-bd_dom_sf"/>
</dbReference>
<dbReference type="Proteomes" id="UP001189429">
    <property type="component" value="Unassembled WGS sequence"/>
</dbReference>
<protein>
    <submittedName>
        <fullName evidence="2">Uncharacterized protein</fullName>
    </submittedName>
</protein>
<name>A0ABN9RC56_9DINO</name>
<accession>A0ABN9RC56</accession>
<organism evidence="2 3">
    <name type="scientific">Prorocentrum cordatum</name>
    <dbReference type="NCBI Taxonomy" id="2364126"/>
    <lineage>
        <taxon>Eukaryota</taxon>
        <taxon>Sar</taxon>
        <taxon>Alveolata</taxon>
        <taxon>Dinophyceae</taxon>
        <taxon>Prorocentrales</taxon>
        <taxon>Prorocentraceae</taxon>
        <taxon>Prorocentrum</taxon>
    </lineage>
</organism>
<proteinExistence type="predicted"/>
<sequence length="242" mass="26583">MKRICHEAVVPVLVSENEVIFSADEVPSEPPQMIFVEKGLLKYQLDDEAVQDVRPGQWISEQVLWTNWVYQGTLWSVTPCRLLMLNAQELPPQVLSTKAIQGTLNVDVSEYATGFLKELNESGHEACCDLGSYQACAQLEARISGSNLQDAEAEAPRRNSGASLQESLREFHAWLGAKSPEQPGSRSDSRHTSRGSLSPVRARCPWRPRRDAPVAPAQPAAPLGVQAPPLTDVVFTRATSVP</sequence>